<reference evidence="1" key="2">
    <citation type="submission" date="2025-09" db="UniProtKB">
        <authorList>
            <consortium name="EnsemblPlants"/>
        </authorList>
    </citation>
    <scope>IDENTIFICATION</scope>
</reference>
<dbReference type="Proteomes" id="UP001732700">
    <property type="component" value="Chromosome 5D"/>
</dbReference>
<evidence type="ECO:0000313" key="2">
    <source>
        <dbReference type="Proteomes" id="UP001732700"/>
    </source>
</evidence>
<reference evidence="1" key="1">
    <citation type="submission" date="2021-05" db="EMBL/GenBank/DDBJ databases">
        <authorList>
            <person name="Scholz U."/>
            <person name="Mascher M."/>
            <person name="Fiebig A."/>
        </authorList>
    </citation>
    <scope>NUCLEOTIDE SEQUENCE [LARGE SCALE GENOMIC DNA]</scope>
</reference>
<keyword evidence="2" id="KW-1185">Reference proteome</keyword>
<evidence type="ECO:0000313" key="1">
    <source>
        <dbReference type="EnsemblPlants" id="AVESA.00010b.r2.5DG0944140.1.CDS.1"/>
    </source>
</evidence>
<accession>A0ACD5YBF6</accession>
<proteinExistence type="predicted"/>
<organism evidence="1 2">
    <name type="scientific">Avena sativa</name>
    <name type="common">Oat</name>
    <dbReference type="NCBI Taxonomy" id="4498"/>
    <lineage>
        <taxon>Eukaryota</taxon>
        <taxon>Viridiplantae</taxon>
        <taxon>Streptophyta</taxon>
        <taxon>Embryophyta</taxon>
        <taxon>Tracheophyta</taxon>
        <taxon>Spermatophyta</taxon>
        <taxon>Magnoliopsida</taxon>
        <taxon>Liliopsida</taxon>
        <taxon>Poales</taxon>
        <taxon>Poaceae</taxon>
        <taxon>BOP clade</taxon>
        <taxon>Pooideae</taxon>
        <taxon>Poodae</taxon>
        <taxon>Poeae</taxon>
        <taxon>Poeae Chloroplast Group 1 (Aveneae type)</taxon>
        <taxon>Aveninae</taxon>
        <taxon>Avena</taxon>
    </lineage>
</organism>
<dbReference type="EnsemblPlants" id="AVESA.00010b.r2.5DG0944140.1">
    <property type="protein sequence ID" value="AVESA.00010b.r2.5DG0944140.1.CDS.1"/>
    <property type="gene ID" value="AVESA.00010b.r2.5DG0944140"/>
</dbReference>
<name>A0ACD5YBF6_AVESA</name>
<protein>
    <submittedName>
        <fullName evidence="1">Uncharacterized protein</fullName>
    </submittedName>
</protein>
<sequence length="232" mass="24234">MDAMSCLAPPPASFLQNSSPAYYTDAAIARALHYSMSDHYSPAASSSSSSLLADFACGGGGSNWFASATPAPAPLTGLTCDSVLVASDAAPRPPYTPVAAAVTTATTNKRRLGLGPAATGRAGKRRPRASKRAPTTYISTDLANFRLMVQHVTGVQAEPAGDGVLMPASFDASASALLDCPPFDAAYRDALQLPSGDDAAALHHRLQQQQQQQPCFPTLDSWNVMYESSDLL</sequence>